<dbReference type="GO" id="GO:0005385">
    <property type="term" value="F:zinc ion transmembrane transporter activity"/>
    <property type="evidence" value="ECO:0007669"/>
    <property type="project" value="InterPro"/>
</dbReference>
<dbReference type="Proteomes" id="UP000186143">
    <property type="component" value="Unassembled WGS sequence"/>
</dbReference>
<feature type="region of interest" description="Disordered" evidence="7">
    <location>
        <begin position="161"/>
        <end position="222"/>
    </location>
</feature>
<dbReference type="GO" id="GO:0006882">
    <property type="term" value="P:intracellular zinc ion homeostasis"/>
    <property type="evidence" value="ECO:0007669"/>
    <property type="project" value="InterPro"/>
</dbReference>
<dbReference type="Gene3D" id="1.20.1510.10">
    <property type="entry name" value="Cation efflux protein transmembrane domain"/>
    <property type="match status" value="1"/>
</dbReference>
<dbReference type="NCBIfam" id="NF033827">
    <property type="entry name" value="CDF_efflux_DmeF"/>
    <property type="match status" value="1"/>
</dbReference>
<dbReference type="GO" id="GO:0016020">
    <property type="term" value="C:membrane"/>
    <property type="evidence" value="ECO:0007669"/>
    <property type="project" value="UniProtKB-SubCell"/>
</dbReference>
<dbReference type="InterPro" id="IPR045316">
    <property type="entry name" value="Msc2-like"/>
</dbReference>
<dbReference type="SUPFAM" id="SSF161111">
    <property type="entry name" value="Cation efflux protein transmembrane domain-like"/>
    <property type="match status" value="1"/>
</dbReference>
<proteinExistence type="predicted"/>
<evidence type="ECO:0000313" key="10">
    <source>
        <dbReference type="EMBL" id="OLP57111.1"/>
    </source>
</evidence>
<keyword evidence="6 8" id="KW-0472">Membrane</keyword>
<keyword evidence="3 8" id="KW-0812">Transmembrane</keyword>
<evidence type="ECO:0000256" key="2">
    <source>
        <dbReference type="ARBA" id="ARBA00022448"/>
    </source>
</evidence>
<feature type="transmembrane region" description="Helical" evidence="8">
    <location>
        <begin position="102"/>
        <end position="120"/>
    </location>
</feature>
<feature type="transmembrane region" description="Helical" evidence="8">
    <location>
        <begin position="132"/>
        <end position="155"/>
    </location>
</feature>
<feature type="transmembrane region" description="Helical" evidence="8">
    <location>
        <begin position="258"/>
        <end position="278"/>
    </location>
</feature>
<evidence type="ECO:0000256" key="5">
    <source>
        <dbReference type="ARBA" id="ARBA00023065"/>
    </source>
</evidence>
<sequence length="363" mass="37767">MTGERPSPAGRRDPQAHDHAFLGADHARNERRVWWVIGLTAAMMVAEILGGQILGSMALTADGWHMSTHAGAMLITALAYRYARRQIGNPRFTFGTGKVGDLAAFASAIILGLIALIIAWESALRLIEPVDIAYDEAIAVAALGLVVNLVSAWLLGADHHGHAHSDDHGPSPAAHDHAPQISHGSHGGHGSHADHGAHAGQGMHGGHHGHRGHHGGHGGHAGHGGDSNLKAAYLHVLADALTSVLAIAALIAGRVYGWSWLDPAIGVVGAVVIARWSIGLIRQSALVLLDTADTAGDLPAAIRRRLDCDGARITDLHVWQVGPGHHAAIIALSSPAPEPPASYKARLATLPGLSHVTVEVTAA</sequence>
<feature type="compositionally biased region" description="Basic residues" evidence="7">
    <location>
        <begin position="205"/>
        <end position="217"/>
    </location>
</feature>
<dbReference type="NCBIfam" id="TIGR01297">
    <property type="entry name" value="CDF"/>
    <property type="match status" value="1"/>
</dbReference>
<evidence type="ECO:0000313" key="11">
    <source>
        <dbReference type="Proteomes" id="UP000186143"/>
    </source>
</evidence>
<feature type="domain" description="Cation efflux protein transmembrane" evidence="9">
    <location>
        <begin position="36"/>
        <end position="289"/>
    </location>
</feature>
<organism evidence="10 11">
    <name type="scientific">Xaviernesmea rhizosphaerae</name>
    <dbReference type="NCBI Taxonomy" id="1672749"/>
    <lineage>
        <taxon>Bacteria</taxon>
        <taxon>Pseudomonadati</taxon>
        <taxon>Pseudomonadota</taxon>
        <taxon>Alphaproteobacteria</taxon>
        <taxon>Hyphomicrobiales</taxon>
        <taxon>Rhizobiaceae</taxon>
        <taxon>Rhizobium/Agrobacterium group</taxon>
        <taxon>Xaviernesmea</taxon>
    </lineage>
</organism>
<evidence type="ECO:0000256" key="1">
    <source>
        <dbReference type="ARBA" id="ARBA00004141"/>
    </source>
</evidence>
<dbReference type="PANTHER" id="PTHR45755">
    <property type="match status" value="1"/>
</dbReference>
<evidence type="ECO:0000256" key="7">
    <source>
        <dbReference type="SAM" id="MobiDB-lite"/>
    </source>
</evidence>
<dbReference type="InterPro" id="IPR027469">
    <property type="entry name" value="Cation_efflux_TMD_sf"/>
</dbReference>
<reference evidence="10 11" key="1">
    <citation type="submission" date="2016-09" db="EMBL/GenBank/DDBJ databases">
        <title>Rhizobium sp. nov., a novel species isolated from the rice rhizosphere.</title>
        <authorList>
            <person name="Zhao J."/>
            <person name="Zhang X."/>
        </authorList>
    </citation>
    <scope>NUCLEOTIDE SEQUENCE [LARGE SCALE GENOMIC DNA]</scope>
    <source>
        <strain evidence="10 11">MH17</strain>
    </source>
</reference>
<keyword evidence="4 8" id="KW-1133">Transmembrane helix</keyword>
<feature type="transmembrane region" description="Helical" evidence="8">
    <location>
        <begin position="232"/>
        <end position="252"/>
    </location>
</feature>
<dbReference type="InterPro" id="IPR058533">
    <property type="entry name" value="Cation_efflux_TM"/>
</dbReference>
<comment type="caution">
    <text evidence="10">The sequence shown here is derived from an EMBL/GenBank/DDBJ whole genome shotgun (WGS) entry which is preliminary data.</text>
</comment>
<gene>
    <name evidence="10" type="ORF">BJF92_21335</name>
</gene>
<feature type="transmembrane region" description="Helical" evidence="8">
    <location>
        <begin position="33"/>
        <end position="58"/>
    </location>
</feature>
<keyword evidence="2" id="KW-0813">Transport</keyword>
<accession>A0A1Q9AP57</accession>
<evidence type="ECO:0000256" key="4">
    <source>
        <dbReference type="ARBA" id="ARBA00022989"/>
    </source>
</evidence>
<keyword evidence="5" id="KW-0406">Ion transport</keyword>
<dbReference type="InterPro" id="IPR002524">
    <property type="entry name" value="Cation_efflux"/>
</dbReference>
<dbReference type="PANTHER" id="PTHR45755:SF4">
    <property type="entry name" value="ZINC TRANSPORTER 7"/>
    <property type="match status" value="1"/>
</dbReference>
<dbReference type="Pfam" id="PF01545">
    <property type="entry name" value="Cation_efflux"/>
    <property type="match status" value="1"/>
</dbReference>
<evidence type="ECO:0000259" key="9">
    <source>
        <dbReference type="Pfam" id="PF01545"/>
    </source>
</evidence>
<dbReference type="AlphaFoldDB" id="A0A1Q9AP57"/>
<name>A0A1Q9AP57_9HYPH</name>
<evidence type="ECO:0000256" key="8">
    <source>
        <dbReference type="SAM" id="Phobius"/>
    </source>
</evidence>
<evidence type="ECO:0000256" key="3">
    <source>
        <dbReference type="ARBA" id="ARBA00022692"/>
    </source>
</evidence>
<dbReference type="EMBL" id="MKIO01000020">
    <property type="protein sequence ID" value="OLP57111.1"/>
    <property type="molecule type" value="Genomic_DNA"/>
</dbReference>
<feature type="compositionally biased region" description="Basic and acidic residues" evidence="7">
    <location>
        <begin position="161"/>
        <end position="178"/>
    </location>
</feature>
<comment type="subcellular location">
    <subcellularLocation>
        <location evidence="1">Membrane</location>
        <topology evidence="1">Multi-pass membrane protein</topology>
    </subcellularLocation>
</comment>
<evidence type="ECO:0000256" key="6">
    <source>
        <dbReference type="ARBA" id="ARBA00023136"/>
    </source>
</evidence>
<protein>
    <submittedName>
        <fullName evidence="10">Cation transporter</fullName>
    </submittedName>
</protein>
<dbReference type="STRING" id="1672749.BJF92_21335"/>